<evidence type="ECO:0000256" key="1">
    <source>
        <dbReference type="ARBA" id="ARBA00009995"/>
    </source>
</evidence>
<comment type="similarity">
    <text evidence="1">Belongs to the UDP-glycosyltransferase family.</text>
</comment>
<dbReference type="PANTHER" id="PTHR11926">
    <property type="entry name" value="GLUCOSYL/GLUCURONOSYL TRANSFERASES"/>
    <property type="match status" value="1"/>
</dbReference>
<dbReference type="SUPFAM" id="SSF53756">
    <property type="entry name" value="UDP-Glycosyltransferase/glycogen phosphorylase"/>
    <property type="match status" value="1"/>
</dbReference>
<evidence type="ECO:0000313" key="3">
    <source>
        <dbReference type="EMBL" id="OAY38147.1"/>
    </source>
</evidence>
<protein>
    <submittedName>
        <fullName evidence="3">Uncharacterized protein</fullName>
    </submittedName>
</protein>
<name>A0A2C9V1T1_MANES</name>
<dbReference type="STRING" id="3983.A0A2C9V1T1"/>
<dbReference type="PANTHER" id="PTHR11926:SF774">
    <property type="entry name" value="UDP-GLYCOSYLTRANSFERASE 85A1-RELATED"/>
    <property type="match status" value="1"/>
</dbReference>
<reference evidence="3" key="1">
    <citation type="submission" date="2016-02" db="EMBL/GenBank/DDBJ databases">
        <title>WGS assembly of Manihot esculenta.</title>
        <authorList>
            <person name="Bredeson J.V."/>
            <person name="Prochnik S.E."/>
            <person name="Lyons J.B."/>
            <person name="Schmutz J."/>
            <person name="Grimwood J."/>
            <person name="Vrebalov J."/>
            <person name="Bart R.S."/>
            <person name="Amuge T."/>
            <person name="Ferguson M.E."/>
            <person name="Green R."/>
            <person name="Putnam N."/>
            <person name="Stites J."/>
            <person name="Rounsley S."/>
            <person name="Rokhsar D.S."/>
        </authorList>
    </citation>
    <scope>NUCLEOTIDE SEQUENCE [LARGE SCALE GENOMIC DNA]</scope>
    <source>
        <tissue evidence="3">Leaf</tissue>
    </source>
</reference>
<accession>A0A2C9V1T1</accession>
<dbReference type="Gene3D" id="3.40.50.2000">
    <property type="entry name" value="Glycogen Phosphorylase B"/>
    <property type="match status" value="1"/>
</dbReference>
<dbReference type="AlphaFoldDB" id="A0A2C9V1T1"/>
<gene>
    <name evidence="3" type="ORF">MANES_11G157200</name>
</gene>
<feature type="region of interest" description="Disordered" evidence="2">
    <location>
        <begin position="99"/>
        <end position="118"/>
    </location>
</feature>
<proteinExistence type="inferred from homology"/>
<dbReference type="EMBL" id="CM004397">
    <property type="protein sequence ID" value="OAY38147.1"/>
    <property type="molecule type" value="Genomic_DNA"/>
</dbReference>
<sequence>MRHDPVTGDSTIVLPEFLAKTKGSGIIAGWSPREKSLEPSIKRRVFNVAARVLRLCWPFFAEQQTNYWFACNEWGIGMDINNEAKREKIEDLVRKLMEEEEGKEMKKKAMESKEKHLN</sequence>
<organism evidence="3">
    <name type="scientific">Manihot esculenta</name>
    <name type="common">Cassava</name>
    <name type="synonym">Jatropha manihot</name>
    <dbReference type="NCBI Taxonomy" id="3983"/>
    <lineage>
        <taxon>Eukaryota</taxon>
        <taxon>Viridiplantae</taxon>
        <taxon>Streptophyta</taxon>
        <taxon>Embryophyta</taxon>
        <taxon>Tracheophyta</taxon>
        <taxon>Spermatophyta</taxon>
        <taxon>Magnoliopsida</taxon>
        <taxon>eudicotyledons</taxon>
        <taxon>Gunneridae</taxon>
        <taxon>Pentapetalae</taxon>
        <taxon>rosids</taxon>
        <taxon>fabids</taxon>
        <taxon>Malpighiales</taxon>
        <taxon>Euphorbiaceae</taxon>
        <taxon>Crotonoideae</taxon>
        <taxon>Manihoteae</taxon>
        <taxon>Manihot</taxon>
    </lineage>
</organism>
<evidence type="ECO:0000256" key="2">
    <source>
        <dbReference type="SAM" id="MobiDB-lite"/>
    </source>
</evidence>